<sequence>SSLSKSVSQGLTSNASNQPIGDREIIVEEIQNLVLDLTFSEERSEGVIHEGKGGDEIGNESIKAKSESEYGDNHYKDEIAVHIYIIIEELQNLILNQALSEERSKGDIHEENGRDEMGNV</sequence>
<comment type="caution">
    <text evidence="2">The sequence shown here is derived from an EMBL/GenBank/DDBJ whole genome shotgun (WGS) entry which is preliminary data.</text>
</comment>
<feature type="region of interest" description="Disordered" evidence="1">
    <location>
        <begin position="101"/>
        <end position="120"/>
    </location>
</feature>
<dbReference type="EMBL" id="JACEIK010001855">
    <property type="protein sequence ID" value="MCD7472650.1"/>
    <property type="molecule type" value="Genomic_DNA"/>
</dbReference>
<feature type="region of interest" description="Disordered" evidence="1">
    <location>
        <begin position="1"/>
        <end position="22"/>
    </location>
</feature>
<proteinExistence type="predicted"/>
<evidence type="ECO:0000313" key="2">
    <source>
        <dbReference type="EMBL" id="MCD7472650.1"/>
    </source>
</evidence>
<name>A0ABS8TP40_DATST</name>
<accession>A0ABS8TP40</accession>
<gene>
    <name evidence="2" type="ORF">HAX54_013949</name>
</gene>
<feature type="compositionally biased region" description="Polar residues" evidence="1">
    <location>
        <begin position="1"/>
        <end position="19"/>
    </location>
</feature>
<protein>
    <submittedName>
        <fullName evidence="2">Uncharacterized protein</fullName>
    </submittedName>
</protein>
<feature type="compositionally biased region" description="Basic and acidic residues" evidence="1">
    <location>
        <begin position="46"/>
        <end position="55"/>
    </location>
</feature>
<keyword evidence="3" id="KW-1185">Reference proteome</keyword>
<organism evidence="2 3">
    <name type="scientific">Datura stramonium</name>
    <name type="common">Jimsonweed</name>
    <name type="synonym">Common thornapple</name>
    <dbReference type="NCBI Taxonomy" id="4076"/>
    <lineage>
        <taxon>Eukaryota</taxon>
        <taxon>Viridiplantae</taxon>
        <taxon>Streptophyta</taxon>
        <taxon>Embryophyta</taxon>
        <taxon>Tracheophyta</taxon>
        <taxon>Spermatophyta</taxon>
        <taxon>Magnoliopsida</taxon>
        <taxon>eudicotyledons</taxon>
        <taxon>Gunneridae</taxon>
        <taxon>Pentapetalae</taxon>
        <taxon>asterids</taxon>
        <taxon>lamiids</taxon>
        <taxon>Solanales</taxon>
        <taxon>Solanaceae</taxon>
        <taxon>Solanoideae</taxon>
        <taxon>Datureae</taxon>
        <taxon>Datura</taxon>
    </lineage>
</organism>
<dbReference type="Proteomes" id="UP000823775">
    <property type="component" value="Unassembled WGS sequence"/>
</dbReference>
<evidence type="ECO:0000256" key="1">
    <source>
        <dbReference type="SAM" id="MobiDB-lite"/>
    </source>
</evidence>
<reference evidence="2 3" key="1">
    <citation type="journal article" date="2021" name="BMC Genomics">
        <title>Datura genome reveals duplications of psychoactive alkaloid biosynthetic genes and high mutation rate following tissue culture.</title>
        <authorList>
            <person name="Rajewski A."/>
            <person name="Carter-House D."/>
            <person name="Stajich J."/>
            <person name="Litt A."/>
        </authorList>
    </citation>
    <scope>NUCLEOTIDE SEQUENCE [LARGE SCALE GENOMIC DNA]</scope>
    <source>
        <strain evidence="2">AR-01</strain>
    </source>
</reference>
<feature type="non-terminal residue" evidence="2">
    <location>
        <position position="1"/>
    </location>
</feature>
<feature type="region of interest" description="Disordered" evidence="1">
    <location>
        <begin position="46"/>
        <end position="70"/>
    </location>
</feature>
<evidence type="ECO:0000313" key="3">
    <source>
        <dbReference type="Proteomes" id="UP000823775"/>
    </source>
</evidence>